<dbReference type="InterPro" id="IPR007219">
    <property type="entry name" value="XnlR_reg_dom"/>
</dbReference>
<keyword evidence="2" id="KW-0479">Metal-binding</keyword>
<dbReference type="PANTHER" id="PTHR47540">
    <property type="entry name" value="THIAMINE REPRESSIBLE GENES REGULATORY PROTEIN THI5"/>
    <property type="match status" value="1"/>
</dbReference>
<dbReference type="Proteomes" id="UP000247810">
    <property type="component" value="Unassembled WGS sequence"/>
</dbReference>
<dbReference type="OrthoDB" id="2123952at2759"/>
<keyword evidence="4" id="KW-0238">DNA-binding</keyword>
<dbReference type="InterPro" id="IPR036864">
    <property type="entry name" value="Zn2-C6_fun-type_DNA-bd_sf"/>
</dbReference>
<gene>
    <name evidence="8" type="ORF">BO71DRAFT_404351</name>
</gene>
<dbReference type="PROSITE" id="PS00463">
    <property type="entry name" value="ZN2_CY6_FUNGAL_1"/>
    <property type="match status" value="1"/>
</dbReference>
<evidence type="ECO:0000313" key="9">
    <source>
        <dbReference type="Proteomes" id="UP000247810"/>
    </source>
</evidence>
<dbReference type="GO" id="GO:0008270">
    <property type="term" value="F:zinc ion binding"/>
    <property type="evidence" value="ECO:0007669"/>
    <property type="project" value="InterPro"/>
</dbReference>
<evidence type="ECO:0000256" key="5">
    <source>
        <dbReference type="ARBA" id="ARBA00023163"/>
    </source>
</evidence>
<evidence type="ECO:0000256" key="4">
    <source>
        <dbReference type="ARBA" id="ARBA00023125"/>
    </source>
</evidence>
<accession>A0A319DI94</accession>
<dbReference type="GO" id="GO:0006351">
    <property type="term" value="P:DNA-templated transcription"/>
    <property type="evidence" value="ECO:0007669"/>
    <property type="project" value="InterPro"/>
</dbReference>
<keyword evidence="3" id="KW-0805">Transcription regulation</keyword>
<dbReference type="Pfam" id="PF04082">
    <property type="entry name" value="Fungal_trans"/>
    <property type="match status" value="1"/>
</dbReference>
<sequence>MESHVSQPPASRHESTRLRRACDKCRMCKVRCDGRDPCTRCTDRGVACRFGRVRRRADIPSSDGPSASSPRHRRRRLLKAIHVTHPREPPWMMNAFYGPSSNYSALIKLRDLLLQDRIQRDASNETEEANRCIDNLGYRPMIFATSDSPQSQENIASGPNFALLPFELAQRFLAIFSATLLHMQPLQTRETLEKWLEGLYGCPGSVQATPTEHSILFAALAIAATFTEHDSWGERLFQQAQMQASSLSRDTTNVLAVQVDLLLAVYEWQVGRSDSTYAYLGDATRKVFAAGLHRMGSSEPGQGSDQAMARVTLLSLFCYENYIGITLGRPSSLTMEHVGNLSCEDYPTLSKLLTFTKAIRELQMTQEKEDFNNGRMLMQSGMKARNRLDGLAAELRHGRESSSSGIADNDPTPGDTYYLLMMLYHYAILVAYRPYLFLFSREIEYPDLSRDDERWPNLTYINSHYTLYQSCLGQAVSSAHQIVSLLEEADTEGSLVTDSAHNAFFVESACLVLIYHCLIDHRIRPLNLGFIHAGMNHLRKMASKKVASGRLSAMEHLLATAGLVDERLLNGGDVVLWSGGLVVPVESVD</sequence>
<dbReference type="AlphaFoldDB" id="A0A319DI94"/>
<dbReference type="Pfam" id="PF00172">
    <property type="entry name" value="Zn_clus"/>
    <property type="match status" value="1"/>
</dbReference>
<proteinExistence type="predicted"/>
<keyword evidence="5" id="KW-0804">Transcription</keyword>
<dbReference type="InterPro" id="IPR051711">
    <property type="entry name" value="Stress_Response_Reg"/>
</dbReference>
<dbReference type="VEuPathDB" id="FungiDB:BO71DRAFT_404351"/>
<comment type="subcellular location">
    <subcellularLocation>
        <location evidence="1">Nucleus</location>
    </subcellularLocation>
</comment>
<dbReference type="GO" id="GO:0045944">
    <property type="term" value="P:positive regulation of transcription by RNA polymerase II"/>
    <property type="evidence" value="ECO:0007669"/>
    <property type="project" value="TreeGrafter"/>
</dbReference>
<name>A0A319DI94_9EURO</name>
<evidence type="ECO:0000256" key="6">
    <source>
        <dbReference type="ARBA" id="ARBA00023242"/>
    </source>
</evidence>
<dbReference type="EMBL" id="KZ826165">
    <property type="protein sequence ID" value="PYH87818.1"/>
    <property type="molecule type" value="Genomic_DNA"/>
</dbReference>
<dbReference type="Gene3D" id="4.10.240.10">
    <property type="entry name" value="Zn(2)-C6 fungal-type DNA-binding domain"/>
    <property type="match status" value="1"/>
</dbReference>
<evidence type="ECO:0000313" key="8">
    <source>
        <dbReference type="EMBL" id="PYH87818.1"/>
    </source>
</evidence>
<evidence type="ECO:0000259" key="7">
    <source>
        <dbReference type="PROSITE" id="PS50048"/>
    </source>
</evidence>
<evidence type="ECO:0000256" key="1">
    <source>
        <dbReference type="ARBA" id="ARBA00004123"/>
    </source>
</evidence>
<dbReference type="CDD" id="cd12148">
    <property type="entry name" value="fungal_TF_MHR"/>
    <property type="match status" value="1"/>
</dbReference>
<dbReference type="STRING" id="1448320.A0A319DI94"/>
<dbReference type="CDD" id="cd00067">
    <property type="entry name" value="GAL4"/>
    <property type="match status" value="1"/>
</dbReference>
<protein>
    <recommendedName>
        <fullName evidence="7">Zn(2)-C6 fungal-type domain-containing protein</fullName>
    </recommendedName>
</protein>
<keyword evidence="9" id="KW-1185">Reference proteome</keyword>
<organism evidence="8 9">
    <name type="scientific">Aspergillus ellipticus CBS 707.79</name>
    <dbReference type="NCBI Taxonomy" id="1448320"/>
    <lineage>
        <taxon>Eukaryota</taxon>
        <taxon>Fungi</taxon>
        <taxon>Dikarya</taxon>
        <taxon>Ascomycota</taxon>
        <taxon>Pezizomycotina</taxon>
        <taxon>Eurotiomycetes</taxon>
        <taxon>Eurotiomycetidae</taxon>
        <taxon>Eurotiales</taxon>
        <taxon>Aspergillaceae</taxon>
        <taxon>Aspergillus</taxon>
        <taxon>Aspergillus subgen. Circumdati</taxon>
    </lineage>
</organism>
<feature type="domain" description="Zn(2)-C6 fungal-type" evidence="7">
    <location>
        <begin position="21"/>
        <end position="50"/>
    </location>
</feature>
<dbReference type="InterPro" id="IPR001138">
    <property type="entry name" value="Zn2Cys6_DnaBD"/>
</dbReference>
<reference evidence="8 9" key="1">
    <citation type="submission" date="2018-02" db="EMBL/GenBank/DDBJ databases">
        <title>The genomes of Aspergillus section Nigri reveals drivers in fungal speciation.</title>
        <authorList>
            <consortium name="DOE Joint Genome Institute"/>
            <person name="Vesth T.C."/>
            <person name="Nybo J."/>
            <person name="Theobald S."/>
            <person name="Brandl J."/>
            <person name="Frisvad J.C."/>
            <person name="Nielsen K.F."/>
            <person name="Lyhne E.K."/>
            <person name="Kogle M.E."/>
            <person name="Kuo A."/>
            <person name="Riley R."/>
            <person name="Clum A."/>
            <person name="Nolan M."/>
            <person name="Lipzen A."/>
            <person name="Salamov A."/>
            <person name="Henrissat B."/>
            <person name="Wiebenga A."/>
            <person name="De vries R.P."/>
            <person name="Grigoriev I.V."/>
            <person name="Mortensen U.H."/>
            <person name="Andersen M.R."/>
            <person name="Baker S.E."/>
        </authorList>
    </citation>
    <scope>NUCLEOTIDE SEQUENCE [LARGE SCALE GENOMIC DNA]</scope>
    <source>
        <strain evidence="8 9">CBS 707.79</strain>
    </source>
</reference>
<keyword evidence="6" id="KW-0539">Nucleus</keyword>
<dbReference type="GO" id="GO:0043565">
    <property type="term" value="F:sequence-specific DNA binding"/>
    <property type="evidence" value="ECO:0007669"/>
    <property type="project" value="TreeGrafter"/>
</dbReference>
<evidence type="ECO:0000256" key="3">
    <source>
        <dbReference type="ARBA" id="ARBA00023015"/>
    </source>
</evidence>
<dbReference type="GO" id="GO:0005634">
    <property type="term" value="C:nucleus"/>
    <property type="evidence" value="ECO:0007669"/>
    <property type="project" value="UniProtKB-SubCell"/>
</dbReference>
<dbReference type="PANTHER" id="PTHR47540:SF5">
    <property type="entry name" value="ZN(II)2CYS6 TRANSCRIPTION FACTOR"/>
    <property type="match status" value="1"/>
</dbReference>
<dbReference type="GO" id="GO:0000981">
    <property type="term" value="F:DNA-binding transcription factor activity, RNA polymerase II-specific"/>
    <property type="evidence" value="ECO:0007669"/>
    <property type="project" value="InterPro"/>
</dbReference>
<dbReference type="SUPFAM" id="SSF57701">
    <property type="entry name" value="Zn2/Cys6 DNA-binding domain"/>
    <property type="match status" value="1"/>
</dbReference>
<dbReference type="SMART" id="SM00066">
    <property type="entry name" value="GAL4"/>
    <property type="match status" value="1"/>
</dbReference>
<evidence type="ECO:0000256" key="2">
    <source>
        <dbReference type="ARBA" id="ARBA00022723"/>
    </source>
</evidence>
<dbReference type="PROSITE" id="PS50048">
    <property type="entry name" value="ZN2_CY6_FUNGAL_2"/>
    <property type="match status" value="1"/>
</dbReference>